<dbReference type="AlphaFoldDB" id="A0A7V2T183"/>
<protein>
    <recommendedName>
        <fullName evidence="3">DAHL domain-containing protein</fullName>
    </recommendedName>
</protein>
<sequence>MRLQKGFSIAITLALLLTVLSIVAIAGAYYFIEKTRNNGFEENMVTLNSLQRLDAKWSENILKTHNYTLQDFDQLTSYMIKIRQALGSLNQRGMSDEKIVGKKTAKQYQIYKHSFATKNEAVENYKSEQAIVRNSVRYLPEAGEIAQQALAESSDQQDRLTNNLLNISTLKMNQYLLNTVSAEKVKKTLEKLESQDTSADIKAKMQDYFIHSRLVIKHKPEVDKTLQSAMSVDISTLSNNLVNQYAKSQDAVKQRIKKLQQIILAGAVMLLALLVWFLFRLRNISKEILLASAKNKTIEQQLLESEAHVKQANINIAQIEQQAASGQLSLTTFKHLSTSIPALATHISFLKNLKENQVVAQYKDKMDLMIGDMDGMYNNLYQLNTLIDPQKNKDKQVSFDFNHVIQSAFKSVSEDASTSAKFNKQLSSVPKIRASSTDLFQITTKLLQQAATTWHQGNESIFVKTWATGHYANLCISIFDYDTIEALYKEESLADLGKLLEQNSAIIKLTPREEGKSSIIWVSFPYGK</sequence>
<dbReference type="Proteomes" id="UP000885750">
    <property type="component" value="Unassembled WGS sequence"/>
</dbReference>
<dbReference type="InterPro" id="IPR045812">
    <property type="entry name" value="DAHL"/>
</dbReference>
<keyword evidence="2" id="KW-0472">Membrane</keyword>
<keyword evidence="2" id="KW-0812">Transmembrane</keyword>
<organism evidence="4">
    <name type="scientific">Leucothrix mucor</name>
    <dbReference type="NCBI Taxonomy" id="45248"/>
    <lineage>
        <taxon>Bacteria</taxon>
        <taxon>Pseudomonadati</taxon>
        <taxon>Pseudomonadota</taxon>
        <taxon>Gammaproteobacteria</taxon>
        <taxon>Thiotrichales</taxon>
        <taxon>Thiotrichaceae</taxon>
        <taxon>Leucothrix</taxon>
    </lineage>
</organism>
<keyword evidence="1" id="KW-0175">Coiled coil</keyword>
<feature type="coiled-coil region" evidence="1">
    <location>
        <begin position="295"/>
        <end position="322"/>
    </location>
</feature>
<evidence type="ECO:0000313" key="4">
    <source>
        <dbReference type="EMBL" id="HFC93239.1"/>
    </source>
</evidence>
<evidence type="ECO:0000256" key="1">
    <source>
        <dbReference type="SAM" id="Coils"/>
    </source>
</evidence>
<accession>A0A7V2T183</accession>
<reference evidence="4" key="1">
    <citation type="journal article" date="2020" name="mSystems">
        <title>Genome- and Community-Level Interaction Insights into Carbon Utilization and Element Cycling Functions of Hydrothermarchaeota in Hydrothermal Sediment.</title>
        <authorList>
            <person name="Zhou Z."/>
            <person name="Liu Y."/>
            <person name="Xu W."/>
            <person name="Pan J."/>
            <person name="Luo Z.H."/>
            <person name="Li M."/>
        </authorList>
    </citation>
    <scope>NUCLEOTIDE SEQUENCE [LARGE SCALE GENOMIC DNA]</scope>
    <source>
        <strain evidence="4">HyVt-493</strain>
    </source>
</reference>
<feature type="transmembrane region" description="Helical" evidence="2">
    <location>
        <begin position="262"/>
        <end position="279"/>
    </location>
</feature>
<feature type="domain" description="DAHL" evidence="3">
    <location>
        <begin position="40"/>
        <end position="257"/>
    </location>
</feature>
<keyword evidence="2" id="KW-1133">Transmembrane helix</keyword>
<feature type="transmembrane region" description="Helical" evidence="2">
    <location>
        <begin position="6"/>
        <end position="32"/>
    </location>
</feature>
<name>A0A7V2T183_LEUMU</name>
<proteinExistence type="predicted"/>
<gene>
    <name evidence="4" type="ORF">ENJ51_10570</name>
</gene>
<comment type="caution">
    <text evidence="4">The sequence shown here is derived from an EMBL/GenBank/DDBJ whole genome shotgun (WGS) entry which is preliminary data.</text>
</comment>
<dbReference type="Pfam" id="PF19443">
    <property type="entry name" value="DAHL"/>
    <property type="match status" value="1"/>
</dbReference>
<evidence type="ECO:0000256" key="2">
    <source>
        <dbReference type="SAM" id="Phobius"/>
    </source>
</evidence>
<evidence type="ECO:0000259" key="3">
    <source>
        <dbReference type="Pfam" id="PF19443"/>
    </source>
</evidence>
<dbReference type="EMBL" id="DRMS01000397">
    <property type="protein sequence ID" value="HFC93239.1"/>
    <property type="molecule type" value="Genomic_DNA"/>
</dbReference>